<dbReference type="EMBL" id="MTKT01000157">
    <property type="protein sequence ID" value="OWM91592.1"/>
    <property type="molecule type" value="Genomic_DNA"/>
</dbReference>
<comment type="caution">
    <text evidence="1">The sequence shown here is derived from an EMBL/GenBank/DDBJ whole genome shotgun (WGS) entry which is preliminary data.</text>
</comment>
<dbReference type="Proteomes" id="UP000233551">
    <property type="component" value="Unassembled WGS sequence"/>
</dbReference>
<reference evidence="2 4" key="3">
    <citation type="submission" date="2017-11" db="EMBL/GenBank/DDBJ databases">
        <title>De-novo sequencing of pomegranate (Punica granatum L.) genome.</title>
        <authorList>
            <person name="Akparov Z."/>
            <person name="Amiraslanov A."/>
            <person name="Hajiyeva S."/>
            <person name="Abbasov M."/>
            <person name="Kaur K."/>
            <person name="Hamwieh A."/>
            <person name="Solovyev V."/>
            <person name="Salamov A."/>
            <person name="Braich B."/>
            <person name="Kosarev P."/>
            <person name="Mahmoud A."/>
            <person name="Hajiyev E."/>
            <person name="Babayeva S."/>
            <person name="Izzatullayeva V."/>
            <person name="Mammadov A."/>
            <person name="Mammadov A."/>
            <person name="Sharifova S."/>
            <person name="Ojaghi J."/>
            <person name="Eynullazada K."/>
            <person name="Bayramov B."/>
            <person name="Abdulazimova A."/>
            <person name="Shahmuradov I."/>
        </authorList>
    </citation>
    <scope>NUCLEOTIDE SEQUENCE [LARGE SCALE GENOMIC DNA]</scope>
    <source>
        <strain evidence="2">AG2017</strain>
        <strain evidence="4">cv. AG2017</strain>
        <tissue evidence="2">Leaf</tissue>
    </source>
</reference>
<evidence type="ECO:0000313" key="2">
    <source>
        <dbReference type="EMBL" id="PKI54054.1"/>
    </source>
</evidence>
<dbReference type="EMBL" id="PGOL01001813">
    <property type="protein sequence ID" value="PKI54054.1"/>
    <property type="molecule type" value="Genomic_DNA"/>
</dbReference>
<organism evidence="1 3">
    <name type="scientific">Punica granatum</name>
    <name type="common">Pomegranate</name>
    <dbReference type="NCBI Taxonomy" id="22663"/>
    <lineage>
        <taxon>Eukaryota</taxon>
        <taxon>Viridiplantae</taxon>
        <taxon>Streptophyta</taxon>
        <taxon>Embryophyta</taxon>
        <taxon>Tracheophyta</taxon>
        <taxon>Spermatophyta</taxon>
        <taxon>Magnoliopsida</taxon>
        <taxon>eudicotyledons</taxon>
        <taxon>Gunneridae</taxon>
        <taxon>Pentapetalae</taxon>
        <taxon>rosids</taxon>
        <taxon>malvids</taxon>
        <taxon>Myrtales</taxon>
        <taxon>Lythraceae</taxon>
        <taxon>Punica</taxon>
    </lineage>
</organism>
<evidence type="ECO:0000313" key="4">
    <source>
        <dbReference type="Proteomes" id="UP000233551"/>
    </source>
</evidence>
<name>A0A218Y4Y7_PUNGR</name>
<evidence type="ECO:0000313" key="3">
    <source>
        <dbReference type="Proteomes" id="UP000197138"/>
    </source>
</evidence>
<protein>
    <submittedName>
        <fullName evidence="1">Uncharacterized protein</fullName>
    </submittedName>
</protein>
<dbReference type="Proteomes" id="UP000197138">
    <property type="component" value="Unassembled WGS sequence"/>
</dbReference>
<gene>
    <name evidence="1" type="ORF">CDL15_Pgr022341</name>
    <name evidence="2" type="ORF">CRG98_025548</name>
</gene>
<evidence type="ECO:0000313" key="1">
    <source>
        <dbReference type="EMBL" id="OWM91592.1"/>
    </source>
</evidence>
<reference evidence="1" key="2">
    <citation type="submission" date="2017-06" db="EMBL/GenBank/DDBJ databases">
        <title>The pomegranate genome and the genomics of punicalagin biosynthesis.</title>
        <authorList>
            <person name="Xu C."/>
        </authorList>
    </citation>
    <scope>NUCLEOTIDE SEQUENCE [LARGE SCALE GENOMIC DNA]</scope>
    <source>
        <tissue evidence="1">Fresh leaf</tissue>
    </source>
</reference>
<proteinExistence type="predicted"/>
<keyword evidence="4" id="KW-1185">Reference proteome</keyword>
<reference evidence="3" key="1">
    <citation type="journal article" date="2017" name="Plant J.">
        <title>The pomegranate (Punica granatum L.) genome and the genomics of punicalagin biosynthesis.</title>
        <authorList>
            <person name="Qin G."/>
            <person name="Xu C."/>
            <person name="Ming R."/>
            <person name="Tang H."/>
            <person name="Guyot R."/>
            <person name="Kramer E.M."/>
            <person name="Hu Y."/>
            <person name="Yi X."/>
            <person name="Qi Y."/>
            <person name="Xu X."/>
            <person name="Gao Z."/>
            <person name="Pan H."/>
            <person name="Jian J."/>
            <person name="Tian Y."/>
            <person name="Yue Z."/>
            <person name="Xu Y."/>
        </authorList>
    </citation>
    <scope>NUCLEOTIDE SEQUENCE [LARGE SCALE GENOMIC DNA]</scope>
    <source>
        <strain evidence="3">cv. Dabenzi</strain>
    </source>
</reference>
<sequence length="168" mass="18691">MGYVGVRNNEGDGDGGYGRVEEKRERVIAMEQERKLCVCFSVCGGREREATTTEKIKMKLKGIKRMVKITGLNLITRDTYRVDDEHIVEFVDPCNSLATPDQVNPPPITIISFIPLFSLSLDLDITHTQTSPSFPLFLFTPSLTAILASSHPLFPQLSSYCCCCLTSP</sequence>
<dbReference type="AlphaFoldDB" id="A0A218Y4Y7"/>
<accession>A0A218Y4Y7</accession>